<dbReference type="AlphaFoldDB" id="A0A956M096"/>
<gene>
    <name evidence="3" type="ORF">KC729_07695</name>
</gene>
<dbReference type="InterPro" id="IPR051682">
    <property type="entry name" value="Mito_Persulfide_Diox"/>
</dbReference>
<dbReference type="EMBL" id="JAGQHR010000188">
    <property type="protein sequence ID" value="MCA9727550.1"/>
    <property type="molecule type" value="Genomic_DNA"/>
</dbReference>
<keyword evidence="1" id="KW-0479">Metal-binding</keyword>
<dbReference type="InterPro" id="IPR036866">
    <property type="entry name" value="RibonucZ/Hydroxyglut_hydro"/>
</dbReference>
<feature type="domain" description="Rhodanese" evidence="2">
    <location>
        <begin position="270"/>
        <end position="360"/>
    </location>
</feature>
<evidence type="ECO:0000259" key="2">
    <source>
        <dbReference type="PROSITE" id="PS50206"/>
    </source>
</evidence>
<dbReference type="Proteomes" id="UP000697710">
    <property type="component" value="Unassembled WGS sequence"/>
</dbReference>
<dbReference type="GO" id="GO:0070813">
    <property type="term" value="P:hydrogen sulfide metabolic process"/>
    <property type="evidence" value="ECO:0007669"/>
    <property type="project" value="TreeGrafter"/>
</dbReference>
<protein>
    <submittedName>
        <fullName evidence="3">MBL fold metallo-hydrolase</fullName>
    </submittedName>
</protein>
<dbReference type="SUPFAM" id="SSF52821">
    <property type="entry name" value="Rhodanese/Cell cycle control phosphatase"/>
    <property type="match status" value="2"/>
</dbReference>
<dbReference type="GO" id="GO:0006749">
    <property type="term" value="P:glutathione metabolic process"/>
    <property type="evidence" value="ECO:0007669"/>
    <property type="project" value="InterPro"/>
</dbReference>
<dbReference type="Pfam" id="PF00753">
    <property type="entry name" value="Lactamase_B"/>
    <property type="match status" value="1"/>
</dbReference>
<dbReference type="SUPFAM" id="SSF56281">
    <property type="entry name" value="Metallo-hydrolase/oxidoreductase"/>
    <property type="match status" value="1"/>
</dbReference>
<dbReference type="CDD" id="cd00158">
    <property type="entry name" value="RHOD"/>
    <property type="match status" value="1"/>
</dbReference>
<sequence length="471" mass="51107">MFFRQYYLGCLAHASYLFGDPASGRAAVVDPQRDVDQYLDDAKALGLEVTDVFLTHFHADFVAGHLELQARTGATIHLGARASAEYDFQPAADGARVQLGAVEIETLETPGHTPESICLLVSDRNEPQRPAALLTGDTLFIGDVGRPDLMASAGHSADELARFLYRSLHEKILVLPDETLVYPAHGAGSMCGRNLSTETVSTLGTQRLYNYALRPMSEEEFVSAVTRNLPTVPAYFAYDAETNRKLHPTLDEQLARALRPMSVAELAQHEASNGIVLDVRTPEEHAAAHWAGAINIGLGGKYATWAGSLLDRTRGIALIADPGQEEEAATRLGRIGFDHVVGYLEGGMAALREHPERVSQFERVTARGLREELDSETPPWVLDIRSPVERETASIAGTRHIPLDELPARAGEVPRDRRVVIHCAAGYRSMIAASLLRRAGVAEVSDLIGGISAWQLAGFAAAPIHTSGRKD</sequence>
<dbReference type="PANTHER" id="PTHR43084:SF1">
    <property type="entry name" value="PERSULFIDE DIOXYGENASE ETHE1, MITOCHONDRIAL"/>
    <property type="match status" value="1"/>
</dbReference>
<reference evidence="3" key="1">
    <citation type="submission" date="2020-04" db="EMBL/GenBank/DDBJ databases">
        <authorList>
            <person name="Zhang T."/>
        </authorList>
    </citation>
    <scope>NUCLEOTIDE SEQUENCE</scope>
    <source>
        <strain evidence="3">HKST-UBA01</strain>
    </source>
</reference>
<evidence type="ECO:0000256" key="1">
    <source>
        <dbReference type="ARBA" id="ARBA00022723"/>
    </source>
</evidence>
<dbReference type="SMART" id="SM00849">
    <property type="entry name" value="Lactamase_B"/>
    <property type="match status" value="1"/>
</dbReference>
<dbReference type="InterPro" id="IPR044528">
    <property type="entry name" value="POD-like_MBL-fold"/>
</dbReference>
<dbReference type="InterPro" id="IPR036873">
    <property type="entry name" value="Rhodanese-like_dom_sf"/>
</dbReference>
<evidence type="ECO:0000313" key="4">
    <source>
        <dbReference type="Proteomes" id="UP000697710"/>
    </source>
</evidence>
<accession>A0A956M096</accession>
<name>A0A956M096_UNCEI</name>
<dbReference type="GO" id="GO:0050313">
    <property type="term" value="F:sulfur dioxygenase activity"/>
    <property type="evidence" value="ECO:0007669"/>
    <property type="project" value="InterPro"/>
</dbReference>
<dbReference type="InterPro" id="IPR001763">
    <property type="entry name" value="Rhodanese-like_dom"/>
</dbReference>
<organism evidence="3 4">
    <name type="scientific">Eiseniibacteriota bacterium</name>
    <dbReference type="NCBI Taxonomy" id="2212470"/>
    <lineage>
        <taxon>Bacteria</taxon>
        <taxon>Candidatus Eiseniibacteriota</taxon>
    </lineage>
</organism>
<dbReference type="SMART" id="SM00450">
    <property type="entry name" value="RHOD"/>
    <property type="match status" value="2"/>
</dbReference>
<dbReference type="FunFam" id="3.60.15.10:FF:000030">
    <property type="entry name" value="Metallo-beta-lactamase family protein"/>
    <property type="match status" value="1"/>
</dbReference>
<reference evidence="3" key="2">
    <citation type="journal article" date="2021" name="Microbiome">
        <title>Successional dynamics and alternative stable states in a saline activated sludge microbial community over 9 years.</title>
        <authorList>
            <person name="Wang Y."/>
            <person name="Ye J."/>
            <person name="Ju F."/>
            <person name="Liu L."/>
            <person name="Boyd J.A."/>
            <person name="Deng Y."/>
            <person name="Parks D.H."/>
            <person name="Jiang X."/>
            <person name="Yin X."/>
            <person name="Woodcroft B.J."/>
            <person name="Tyson G.W."/>
            <person name="Hugenholtz P."/>
            <person name="Polz M.F."/>
            <person name="Zhang T."/>
        </authorList>
    </citation>
    <scope>NUCLEOTIDE SEQUENCE</scope>
    <source>
        <strain evidence="3">HKST-UBA01</strain>
    </source>
</reference>
<feature type="domain" description="Rhodanese" evidence="2">
    <location>
        <begin position="381"/>
        <end position="463"/>
    </location>
</feature>
<dbReference type="Gene3D" id="3.40.250.10">
    <property type="entry name" value="Rhodanese-like domain"/>
    <property type="match status" value="2"/>
</dbReference>
<dbReference type="PROSITE" id="PS50206">
    <property type="entry name" value="RHODANESE_3"/>
    <property type="match status" value="2"/>
</dbReference>
<dbReference type="InterPro" id="IPR001279">
    <property type="entry name" value="Metallo-B-lactamas"/>
</dbReference>
<comment type="caution">
    <text evidence="3">The sequence shown here is derived from an EMBL/GenBank/DDBJ whole genome shotgun (WGS) entry which is preliminary data.</text>
</comment>
<dbReference type="CDD" id="cd07724">
    <property type="entry name" value="POD-like_MBL-fold"/>
    <property type="match status" value="1"/>
</dbReference>
<dbReference type="GO" id="GO:0046872">
    <property type="term" value="F:metal ion binding"/>
    <property type="evidence" value="ECO:0007669"/>
    <property type="project" value="UniProtKB-KW"/>
</dbReference>
<proteinExistence type="predicted"/>
<dbReference type="Gene3D" id="3.60.15.10">
    <property type="entry name" value="Ribonuclease Z/Hydroxyacylglutathione hydrolase-like"/>
    <property type="match status" value="1"/>
</dbReference>
<dbReference type="Pfam" id="PF00581">
    <property type="entry name" value="Rhodanese"/>
    <property type="match status" value="2"/>
</dbReference>
<evidence type="ECO:0000313" key="3">
    <source>
        <dbReference type="EMBL" id="MCA9727550.1"/>
    </source>
</evidence>
<dbReference type="PANTHER" id="PTHR43084">
    <property type="entry name" value="PERSULFIDE DIOXYGENASE ETHE1"/>
    <property type="match status" value="1"/>
</dbReference>